<dbReference type="GO" id="GO:0016301">
    <property type="term" value="F:kinase activity"/>
    <property type="evidence" value="ECO:0007669"/>
    <property type="project" value="UniProtKB-KW"/>
</dbReference>
<evidence type="ECO:0000256" key="4">
    <source>
        <dbReference type="PIRNR" id="PIRNR006078"/>
    </source>
</evidence>
<dbReference type="PIRSF" id="PIRSF006078">
    <property type="entry name" value="GlxK"/>
    <property type="match status" value="1"/>
</dbReference>
<proteinExistence type="inferred from homology"/>
<keyword evidence="3 4" id="KW-0418">Kinase</keyword>
<evidence type="ECO:0000313" key="6">
    <source>
        <dbReference type="Proteomes" id="UP000597206"/>
    </source>
</evidence>
<reference evidence="5 6" key="1">
    <citation type="submission" date="2020-11" db="EMBL/GenBank/DDBJ databases">
        <title>Vibrio nitrifigilis sp. nov., a marine nitrogen-fixing bacterium isolated from the lagoon sediment of an islet inside an atoll.</title>
        <authorList>
            <person name="Wang L.-T."/>
            <person name="Shieh W.Y."/>
        </authorList>
    </citation>
    <scope>NUCLEOTIDE SEQUENCE [LARGE SCALE GENOMIC DNA]</scope>
    <source>
        <strain evidence="5 6">NFV-1</strain>
    </source>
</reference>
<comment type="similarity">
    <text evidence="1 4">Belongs to the glycerate kinase type-1 family.</text>
</comment>
<dbReference type="InterPro" id="IPR004381">
    <property type="entry name" value="Glycerate_kinase"/>
</dbReference>
<sequence>MKIVIAPDSFKESLTALEVANSIERGIRKVIPDAEIVKVPMADGGEGTVQSLIDSSQGTLRTETVLGPTGQDVAAEYGLMGDGVTAVIEMASASGIHLATGELRNPLKTTSYGTGQLIKAALDLNVKHIILGIGGSATNDAGVGMCQALGIKFLDEQGEELGFGGGELNKLAKIDLSALDPRLADITIDVACDVNNPLCGPTGASHVFGPQKGATPEMVETLDANLNHFADIVQHQLDVNVKDVPGAGAAGGLGASLYGLLKATMKSGIDIVVEAVQLAQAIEGADVVITGEGRIDSQTIHGKTPSGVAKLCQSVNIPVVGVAGCLSQDCGVVHEHGIDAVFDVVPGATDLATALKDAAANLELTARNIAAMMVLFKR</sequence>
<dbReference type="Gene3D" id="3.40.50.10350">
    <property type="entry name" value="Glycerate kinase, domain 1"/>
    <property type="match status" value="1"/>
</dbReference>
<name>A0ABS0GE01_9VIBR</name>
<dbReference type="Proteomes" id="UP000597206">
    <property type="component" value="Unassembled WGS sequence"/>
</dbReference>
<protein>
    <submittedName>
        <fullName evidence="5">Glycerate kinase</fullName>
    </submittedName>
</protein>
<dbReference type="InterPro" id="IPR018197">
    <property type="entry name" value="Glycerate_kinase_RE-like"/>
</dbReference>
<dbReference type="InterPro" id="IPR036129">
    <property type="entry name" value="Glycerate_kinase_sf"/>
</dbReference>
<evidence type="ECO:0000313" key="5">
    <source>
        <dbReference type="EMBL" id="MBF9000634.1"/>
    </source>
</evidence>
<comment type="caution">
    <text evidence="5">The sequence shown here is derived from an EMBL/GenBank/DDBJ whole genome shotgun (WGS) entry which is preliminary data.</text>
</comment>
<organism evidence="5 6">
    <name type="scientific">Vibrio nitrifigilis</name>
    <dbReference type="NCBI Taxonomy" id="2789781"/>
    <lineage>
        <taxon>Bacteria</taxon>
        <taxon>Pseudomonadati</taxon>
        <taxon>Pseudomonadota</taxon>
        <taxon>Gammaproteobacteria</taxon>
        <taxon>Vibrionales</taxon>
        <taxon>Vibrionaceae</taxon>
        <taxon>Vibrio</taxon>
    </lineage>
</organism>
<dbReference type="RefSeq" id="WP_196123235.1">
    <property type="nucleotide sequence ID" value="NZ_JADPMR010000001.1"/>
</dbReference>
<dbReference type="NCBIfam" id="TIGR00045">
    <property type="entry name" value="glycerate kinase"/>
    <property type="match status" value="1"/>
</dbReference>
<keyword evidence="6" id="KW-1185">Reference proteome</keyword>
<dbReference type="SUPFAM" id="SSF110738">
    <property type="entry name" value="Glycerate kinase I"/>
    <property type="match status" value="1"/>
</dbReference>
<dbReference type="Gene3D" id="3.90.1510.10">
    <property type="entry name" value="Glycerate kinase, domain 2"/>
    <property type="match status" value="1"/>
</dbReference>
<dbReference type="InterPro" id="IPR018193">
    <property type="entry name" value="Glyc_kinase_flavodox-like_fold"/>
</dbReference>
<gene>
    <name evidence="5" type="ORF">I1A42_08675</name>
</gene>
<keyword evidence="2 4" id="KW-0808">Transferase</keyword>
<dbReference type="Pfam" id="PF02595">
    <property type="entry name" value="Gly_kinase"/>
    <property type="match status" value="1"/>
</dbReference>
<evidence type="ECO:0000256" key="2">
    <source>
        <dbReference type="ARBA" id="ARBA00022679"/>
    </source>
</evidence>
<dbReference type="PANTHER" id="PTHR21599:SF0">
    <property type="entry name" value="GLYCERATE KINASE"/>
    <property type="match status" value="1"/>
</dbReference>
<evidence type="ECO:0000256" key="3">
    <source>
        <dbReference type="ARBA" id="ARBA00022777"/>
    </source>
</evidence>
<evidence type="ECO:0000256" key="1">
    <source>
        <dbReference type="ARBA" id="ARBA00006284"/>
    </source>
</evidence>
<dbReference type="EMBL" id="JADPMR010000001">
    <property type="protein sequence ID" value="MBF9000634.1"/>
    <property type="molecule type" value="Genomic_DNA"/>
</dbReference>
<accession>A0ABS0GE01</accession>
<dbReference type="PANTHER" id="PTHR21599">
    <property type="entry name" value="GLYCERATE KINASE"/>
    <property type="match status" value="1"/>
</dbReference>